<dbReference type="InterPro" id="IPR016163">
    <property type="entry name" value="Ald_DH_C"/>
</dbReference>
<feature type="domain" description="Aldehyde dehydrogenase" evidence="2">
    <location>
        <begin position="17"/>
        <end position="466"/>
    </location>
</feature>
<dbReference type="InterPro" id="IPR044151">
    <property type="entry name" value="ALDH_KGSADH"/>
</dbReference>
<evidence type="ECO:0000259" key="2">
    <source>
        <dbReference type="Pfam" id="PF00171"/>
    </source>
</evidence>
<dbReference type="InterPro" id="IPR050740">
    <property type="entry name" value="Aldehyde_DH_Superfamily"/>
</dbReference>
<dbReference type="Proteomes" id="UP000183209">
    <property type="component" value="Unassembled WGS sequence"/>
</dbReference>
<accession>A0A1I6TDM7</accession>
<dbReference type="RefSeq" id="WP_074978560.1">
    <property type="nucleotide sequence ID" value="NZ_FPAG01000005.1"/>
</dbReference>
<evidence type="ECO:0000313" key="3">
    <source>
        <dbReference type="EMBL" id="SFS87312.1"/>
    </source>
</evidence>
<dbReference type="Pfam" id="PF00171">
    <property type="entry name" value="Aldedh"/>
    <property type="match status" value="1"/>
</dbReference>
<dbReference type="Gene3D" id="3.40.605.10">
    <property type="entry name" value="Aldehyde Dehydrogenase, Chain A, domain 1"/>
    <property type="match status" value="1"/>
</dbReference>
<gene>
    <name evidence="3" type="ORF">SAMN04487906_1990</name>
</gene>
<dbReference type="SUPFAM" id="SSF53720">
    <property type="entry name" value="ALDH-like"/>
    <property type="match status" value="1"/>
</dbReference>
<dbReference type="OrthoDB" id="9770537at2"/>
<reference evidence="3 4" key="1">
    <citation type="submission" date="2016-10" db="EMBL/GenBank/DDBJ databases">
        <authorList>
            <person name="de Groot N.N."/>
        </authorList>
    </citation>
    <scope>NUCLEOTIDE SEQUENCE [LARGE SCALE GENOMIC DNA]</scope>
    <source>
        <strain evidence="3 4">CGMCC 1.6114</strain>
    </source>
</reference>
<dbReference type="InterPro" id="IPR015590">
    <property type="entry name" value="Aldehyde_DH_dom"/>
</dbReference>
<dbReference type="EMBL" id="FPAG01000005">
    <property type="protein sequence ID" value="SFS87312.1"/>
    <property type="molecule type" value="Genomic_DNA"/>
</dbReference>
<dbReference type="GO" id="GO:0016620">
    <property type="term" value="F:oxidoreductase activity, acting on the aldehyde or oxo group of donors, NAD or NADP as acceptor"/>
    <property type="evidence" value="ECO:0007669"/>
    <property type="project" value="InterPro"/>
</dbReference>
<dbReference type="Gene3D" id="3.40.309.10">
    <property type="entry name" value="Aldehyde Dehydrogenase, Chain A, domain 2"/>
    <property type="match status" value="1"/>
</dbReference>
<dbReference type="PANTHER" id="PTHR43353:SF3">
    <property type="entry name" value="ALDEHYDE DEHYDROGENASE-RELATED"/>
    <property type="match status" value="1"/>
</dbReference>
<sequence length="524" mass="55993">MITDNLIAGNPSGIGAETIKAVDPAKRTQTSELFKCATEDELNTAVQEAYNAWLTYKNLSGSKKAQFLRTIADEIEALGDTLVQRVMIESGLPEGRVVGERGRTCGQLRLFAELLEEGSWVEARIDEAMPDRTPLPRVDIRKMLQSTGPVAVFAASNFPLAFSTAGGDTASALAAGSPVIVKAHSSHLGTNALVAEAITKAVKKCGLPGGVFSSVQGSGRTVGKKLVQHPLIKAVGFTGSYTGGMALVKAANERKEPIPVYAEMGSINPVFVLNQKIKTEGKAIAAQIAGSVNLGAGQFCTNPGLTIVEKGEGLKEFMEALTEEFAKLDAATMLNETIHSAYVNGKKECVDQAEVSLLFDAESNDDSWKGRPGIAQVSAKDFIKNNTLHQEVFGPFTLLVVCENKEELNEVTRALEGQLTGSILGTEDDLNNNPTLIENLSQRVGRLIFNGVPTGVEVCHAMHHGGPFPSTSNGMYTSVGTDAIKRFVRPLSFQNAPQSILPDALKDGNPLNIWRKVNGLTTKE</sequence>
<dbReference type="InterPro" id="IPR016161">
    <property type="entry name" value="Ald_DH/histidinol_DH"/>
</dbReference>
<keyword evidence="1" id="KW-0560">Oxidoreductase</keyword>
<dbReference type="AlphaFoldDB" id="A0A1I6TDM7"/>
<dbReference type="PANTHER" id="PTHR43353">
    <property type="entry name" value="SUCCINATE-SEMIALDEHYDE DEHYDROGENASE, MITOCHONDRIAL"/>
    <property type="match status" value="1"/>
</dbReference>
<organism evidence="3 4">
    <name type="scientific">Zhouia amylolytica</name>
    <dbReference type="NCBI Taxonomy" id="376730"/>
    <lineage>
        <taxon>Bacteria</taxon>
        <taxon>Pseudomonadati</taxon>
        <taxon>Bacteroidota</taxon>
        <taxon>Flavobacteriia</taxon>
        <taxon>Flavobacteriales</taxon>
        <taxon>Flavobacteriaceae</taxon>
        <taxon>Zhouia</taxon>
    </lineage>
</organism>
<dbReference type="CDD" id="cd07129">
    <property type="entry name" value="ALDH_KGSADH"/>
    <property type="match status" value="1"/>
</dbReference>
<evidence type="ECO:0000313" key="4">
    <source>
        <dbReference type="Proteomes" id="UP000183209"/>
    </source>
</evidence>
<protein>
    <submittedName>
        <fullName evidence="3">NADP-dependent aldehyde dehydrogenase</fullName>
    </submittedName>
</protein>
<proteinExistence type="predicted"/>
<name>A0A1I6TDM7_9FLAO</name>
<evidence type="ECO:0000256" key="1">
    <source>
        <dbReference type="ARBA" id="ARBA00023002"/>
    </source>
</evidence>
<dbReference type="InterPro" id="IPR016162">
    <property type="entry name" value="Ald_DH_N"/>
</dbReference>